<comment type="subcellular location">
    <subcellularLocation>
        <location evidence="1">Membrane</location>
        <topology evidence="1">Single-pass membrane protein</topology>
    </subcellularLocation>
</comment>
<keyword evidence="3" id="KW-0812">Transmembrane</keyword>
<organism evidence="6 7">
    <name type="scientific">Rhodococcus olei</name>
    <dbReference type="NCBI Taxonomy" id="2161675"/>
    <lineage>
        <taxon>Bacteria</taxon>
        <taxon>Bacillati</taxon>
        <taxon>Actinomycetota</taxon>
        <taxon>Actinomycetes</taxon>
        <taxon>Mycobacteriales</taxon>
        <taxon>Nocardiaceae</taxon>
        <taxon>Rhodococcus</taxon>
    </lineage>
</organism>
<keyword evidence="4" id="KW-1133">Transmembrane helix</keyword>
<keyword evidence="5" id="KW-0472">Membrane</keyword>
<dbReference type="Pfam" id="PF04011">
    <property type="entry name" value="LemA"/>
    <property type="match status" value="1"/>
</dbReference>
<dbReference type="Gene3D" id="1.20.1440.20">
    <property type="entry name" value="LemA-like domain"/>
    <property type="match status" value="1"/>
</dbReference>
<dbReference type="EMBL" id="BAABFB010000063">
    <property type="protein sequence ID" value="GAA4485569.1"/>
    <property type="molecule type" value="Genomic_DNA"/>
</dbReference>
<evidence type="ECO:0000256" key="5">
    <source>
        <dbReference type="ARBA" id="ARBA00023136"/>
    </source>
</evidence>
<evidence type="ECO:0008006" key="8">
    <source>
        <dbReference type="Google" id="ProtNLM"/>
    </source>
</evidence>
<proteinExistence type="inferred from homology"/>
<dbReference type="PANTHER" id="PTHR34478:SF2">
    <property type="entry name" value="MEMBRANE PROTEIN"/>
    <property type="match status" value="1"/>
</dbReference>
<comment type="similarity">
    <text evidence="2">Belongs to the LemA family.</text>
</comment>
<evidence type="ECO:0000256" key="4">
    <source>
        <dbReference type="ARBA" id="ARBA00022989"/>
    </source>
</evidence>
<evidence type="ECO:0000313" key="6">
    <source>
        <dbReference type="EMBL" id="GAA4485569.1"/>
    </source>
</evidence>
<dbReference type="SUPFAM" id="SSF140478">
    <property type="entry name" value="LemA-like"/>
    <property type="match status" value="1"/>
</dbReference>
<sequence length="200" mass="20937">MTVVAVVVVVAVVLIGWAAAVVRRLRRSEATLAASRHLLETELTRRYAQTDGLVSAARAAGMDSAVVAPLAGARSLAIGVRDQGLTLGEQAGSENALSVALHRVIIEALHEPKHKNDWTIQRPVLDLQVTEERIAGAARVYNDHAARINVLVGKVPAGAVARILGVHRAPLFEATPVALDIADPDEPGVETVPAGEGAAV</sequence>
<evidence type="ECO:0000256" key="3">
    <source>
        <dbReference type="ARBA" id="ARBA00022692"/>
    </source>
</evidence>
<dbReference type="RefSeq" id="WP_345349325.1">
    <property type="nucleotide sequence ID" value="NZ_BAABFB010000063.1"/>
</dbReference>
<dbReference type="Proteomes" id="UP001501183">
    <property type="component" value="Unassembled WGS sequence"/>
</dbReference>
<name>A0ABP8PG19_9NOCA</name>
<evidence type="ECO:0000256" key="1">
    <source>
        <dbReference type="ARBA" id="ARBA00004167"/>
    </source>
</evidence>
<evidence type="ECO:0000313" key="7">
    <source>
        <dbReference type="Proteomes" id="UP001501183"/>
    </source>
</evidence>
<reference evidence="7" key="1">
    <citation type="journal article" date="2019" name="Int. J. Syst. Evol. Microbiol.">
        <title>The Global Catalogue of Microorganisms (GCM) 10K type strain sequencing project: providing services to taxonomists for standard genome sequencing and annotation.</title>
        <authorList>
            <consortium name="The Broad Institute Genomics Platform"/>
            <consortium name="The Broad Institute Genome Sequencing Center for Infectious Disease"/>
            <person name="Wu L."/>
            <person name="Ma J."/>
        </authorList>
    </citation>
    <scope>NUCLEOTIDE SEQUENCE [LARGE SCALE GENOMIC DNA]</scope>
    <source>
        <strain evidence="7">JCM 32206</strain>
    </source>
</reference>
<accession>A0ABP8PG19</accession>
<keyword evidence="7" id="KW-1185">Reference proteome</keyword>
<dbReference type="InterPro" id="IPR007156">
    <property type="entry name" value="MamQ_LemA"/>
</dbReference>
<comment type="caution">
    <text evidence="6">The sequence shown here is derived from an EMBL/GenBank/DDBJ whole genome shotgun (WGS) entry which is preliminary data.</text>
</comment>
<evidence type="ECO:0000256" key="2">
    <source>
        <dbReference type="ARBA" id="ARBA00008854"/>
    </source>
</evidence>
<protein>
    <recommendedName>
        <fullName evidence="8">LemA protein</fullName>
    </recommendedName>
</protein>
<dbReference type="PANTHER" id="PTHR34478">
    <property type="entry name" value="PROTEIN LEMA"/>
    <property type="match status" value="1"/>
</dbReference>
<dbReference type="InterPro" id="IPR023353">
    <property type="entry name" value="LemA-like_dom_sf"/>
</dbReference>
<gene>
    <name evidence="6" type="ORF">GCM10023094_40580</name>
</gene>